<keyword evidence="2" id="KW-1185">Reference proteome</keyword>
<accession>A0A6G0W7C0</accession>
<comment type="caution">
    <text evidence="1">The sequence shown here is derived from an EMBL/GenBank/DDBJ whole genome shotgun (WGS) entry which is preliminary data.</text>
</comment>
<evidence type="ECO:0000313" key="1">
    <source>
        <dbReference type="EMBL" id="KAF0723140.1"/>
    </source>
</evidence>
<gene>
    <name evidence="1" type="ORF">Ae201684_017887</name>
</gene>
<dbReference type="VEuPathDB" id="FungiDB:AeMF1_017979"/>
<dbReference type="AlphaFoldDB" id="A0A6G0W7C0"/>
<dbReference type="Proteomes" id="UP000481153">
    <property type="component" value="Unassembled WGS sequence"/>
</dbReference>
<reference evidence="1 2" key="1">
    <citation type="submission" date="2019-07" db="EMBL/GenBank/DDBJ databases">
        <title>Genomics analysis of Aphanomyces spp. identifies a new class of oomycete effector associated with host adaptation.</title>
        <authorList>
            <person name="Gaulin E."/>
        </authorList>
    </citation>
    <scope>NUCLEOTIDE SEQUENCE [LARGE SCALE GENOMIC DNA]</scope>
    <source>
        <strain evidence="1 2">ATCC 201684</strain>
    </source>
</reference>
<sequence length="140" mass="16272">MMSSSSSAFDCFVHDFMQLNHNPMDEALNLQSRTERLLDRWHGLALKKGSVVDLDSVEDRIQRNIHRHEKMLVWLNTMEQHMHHDALAFADADGRAVQQVRDRPMTEPALVIESETILKQIDALLIERREWEQQAPISMA</sequence>
<name>A0A6G0W7C0_9STRA</name>
<evidence type="ECO:0000313" key="2">
    <source>
        <dbReference type="Proteomes" id="UP000481153"/>
    </source>
</evidence>
<dbReference type="OrthoDB" id="69714at2759"/>
<proteinExistence type="predicted"/>
<organism evidence="1 2">
    <name type="scientific">Aphanomyces euteiches</name>
    <dbReference type="NCBI Taxonomy" id="100861"/>
    <lineage>
        <taxon>Eukaryota</taxon>
        <taxon>Sar</taxon>
        <taxon>Stramenopiles</taxon>
        <taxon>Oomycota</taxon>
        <taxon>Saprolegniomycetes</taxon>
        <taxon>Saprolegniales</taxon>
        <taxon>Verrucalvaceae</taxon>
        <taxon>Aphanomyces</taxon>
    </lineage>
</organism>
<protein>
    <submittedName>
        <fullName evidence="1">Uncharacterized protein</fullName>
    </submittedName>
</protein>
<dbReference type="EMBL" id="VJMJ01000314">
    <property type="protein sequence ID" value="KAF0723140.1"/>
    <property type="molecule type" value="Genomic_DNA"/>
</dbReference>